<protein>
    <submittedName>
        <fullName evidence="2">Uncharacterized protein</fullName>
    </submittedName>
</protein>
<gene>
    <name evidence="2" type="ORF">BS50DRAFT_321124</name>
</gene>
<proteinExistence type="predicted"/>
<evidence type="ECO:0000313" key="2">
    <source>
        <dbReference type="EMBL" id="PSN68621.1"/>
    </source>
</evidence>
<organism evidence="2 3">
    <name type="scientific">Corynespora cassiicola Philippines</name>
    <dbReference type="NCBI Taxonomy" id="1448308"/>
    <lineage>
        <taxon>Eukaryota</taxon>
        <taxon>Fungi</taxon>
        <taxon>Dikarya</taxon>
        <taxon>Ascomycota</taxon>
        <taxon>Pezizomycotina</taxon>
        <taxon>Dothideomycetes</taxon>
        <taxon>Pleosporomycetidae</taxon>
        <taxon>Pleosporales</taxon>
        <taxon>Corynesporascaceae</taxon>
        <taxon>Corynespora</taxon>
    </lineage>
</organism>
<dbReference type="Proteomes" id="UP000240883">
    <property type="component" value="Unassembled WGS sequence"/>
</dbReference>
<feature type="region of interest" description="Disordered" evidence="1">
    <location>
        <begin position="34"/>
        <end position="65"/>
    </location>
</feature>
<accession>A0A2T2NT57</accession>
<dbReference type="EMBL" id="KZ678133">
    <property type="protein sequence ID" value="PSN68621.1"/>
    <property type="molecule type" value="Genomic_DNA"/>
</dbReference>
<sequence length="173" mass="19220">MALAPYDELLPEVAHDVQAPNVFRVFRVGPNNSEPSMSVASHDARGKRLRPKNSRTSTQAAEDARDEASGHELVCLSLGSSIQIIARHIPKPGIACLRPPIHHHLMRFIIPLTVSKVCFRTAWLERRIALPSLDKERTEALRRTNGEVVQWLRAKAALPNIITEHDAISCGIC</sequence>
<evidence type="ECO:0000313" key="3">
    <source>
        <dbReference type="Proteomes" id="UP000240883"/>
    </source>
</evidence>
<evidence type="ECO:0000256" key="1">
    <source>
        <dbReference type="SAM" id="MobiDB-lite"/>
    </source>
</evidence>
<reference evidence="2 3" key="1">
    <citation type="journal article" date="2018" name="Front. Microbiol.">
        <title>Genome-Wide Analysis of Corynespora cassiicola Leaf Fall Disease Putative Effectors.</title>
        <authorList>
            <person name="Lopez D."/>
            <person name="Ribeiro S."/>
            <person name="Label P."/>
            <person name="Fumanal B."/>
            <person name="Venisse J.S."/>
            <person name="Kohler A."/>
            <person name="de Oliveira R.R."/>
            <person name="Labutti K."/>
            <person name="Lipzen A."/>
            <person name="Lail K."/>
            <person name="Bauer D."/>
            <person name="Ohm R.A."/>
            <person name="Barry K.W."/>
            <person name="Spatafora J."/>
            <person name="Grigoriev I.V."/>
            <person name="Martin F.M."/>
            <person name="Pujade-Renaud V."/>
        </authorList>
    </citation>
    <scope>NUCLEOTIDE SEQUENCE [LARGE SCALE GENOMIC DNA]</scope>
    <source>
        <strain evidence="2 3">Philippines</strain>
    </source>
</reference>
<name>A0A2T2NT57_CORCC</name>
<keyword evidence="3" id="KW-1185">Reference proteome</keyword>
<dbReference type="AlphaFoldDB" id="A0A2T2NT57"/>